<sequence length="50" mass="5707">MNKCTFLKIFFRTFVMRALAHSRAADLRFDSVNLALFSDSAMTESQRGFG</sequence>
<name>C9Y8D2_CURXX</name>
<dbReference type="EMBL" id="FN543104">
    <property type="protein sequence ID" value="CBA27747.1"/>
    <property type="molecule type" value="Genomic_DNA"/>
</dbReference>
<gene>
    <name evidence="1" type="ORF">Csp_A03830</name>
</gene>
<proteinExistence type="predicted"/>
<accession>C9Y8D2</accession>
<organism evidence="1">
    <name type="scientific">Curvibacter symbiont subsp. Hydra magnipapillata</name>
    <dbReference type="NCBI Taxonomy" id="667019"/>
    <lineage>
        <taxon>Bacteria</taxon>
        <taxon>Pseudomonadati</taxon>
        <taxon>Pseudomonadota</taxon>
        <taxon>Betaproteobacteria</taxon>
        <taxon>Burkholderiales</taxon>
        <taxon>Comamonadaceae</taxon>
        <taxon>Curvibacter</taxon>
    </lineage>
</organism>
<protein>
    <submittedName>
        <fullName evidence="1">Uncharacterized protein</fullName>
    </submittedName>
</protein>
<dbReference type="AlphaFoldDB" id="C9Y8D2"/>
<evidence type="ECO:0000313" key="1">
    <source>
        <dbReference type="EMBL" id="CBA27747.1"/>
    </source>
</evidence>
<reference evidence="1" key="1">
    <citation type="journal article" date="2010" name="Nature">
        <title>The dynamic genome of Hydra.</title>
        <authorList>
            <person name="Chapman J.A."/>
            <person name="Kirkness E.F."/>
            <person name="Simakov O."/>
            <person name="Hampson S.E."/>
            <person name="Mitros T."/>
            <person name="Weinmaier T."/>
            <person name="Rattei T."/>
            <person name="Balasubramanian P.G."/>
            <person name="Borman J."/>
            <person name="Busam D."/>
            <person name="Disbennett K."/>
            <person name="Pfannkoch C."/>
            <person name="Sumin N."/>
            <person name="Sutton G."/>
            <person name="Viswanathan L."/>
            <person name="Walenz B."/>
            <person name="Goodstein D.M."/>
            <person name="Hellsten U."/>
            <person name="Kawashima T."/>
            <person name="Prochnik S.E."/>
            <person name="Putnam N.H."/>
            <person name="Shu S."/>
            <person name="Blumberg B."/>
            <person name="Dana C.E."/>
            <person name="Gee L."/>
            <person name="Kibler D.F."/>
            <person name="Law L."/>
            <person name="Lindgens D."/>
            <person name="Martinez D.E."/>
            <person name="Peng J."/>
            <person name="Wigge P.A."/>
            <person name="Bertulat B."/>
            <person name="Guder C."/>
            <person name="Nakamura Y."/>
            <person name="Ozbek S."/>
            <person name="Watanabe H."/>
            <person name="Khalturin K."/>
            <person name="Hemmrich G."/>
            <person name="Franke A."/>
            <person name="Augustin R."/>
            <person name="Fraune S."/>
            <person name="Hayakawa E."/>
            <person name="Hayakawa S."/>
            <person name="Hirose M."/>
            <person name="Hwang J."/>
            <person name="Ikeo K."/>
            <person name="Nishimiya-Fujisawa C."/>
            <person name="Ogura A."/>
            <person name="Takahashi T."/>
            <person name="Steinmetz P.R."/>
            <person name="Zhang X."/>
            <person name="Aufschnaiter R."/>
            <person name="Eder M.K."/>
            <person name="Gorny A.K."/>
            <person name="Salvenmoser W."/>
            <person name="Heimberg A.M."/>
            <person name="Wheeler B.M."/>
            <person name="Peterson K.J."/>
            <person name="Boettger A."/>
            <person name="Tischler P."/>
            <person name="Wolf A."/>
            <person name="Gojobori T."/>
            <person name="Remington K.A."/>
            <person name="Strausberg R.L."/>
            <person name="Venter J."/>
            <person name="Technau U."/>
            <person name="Hobmayer B."/>
            <person name="Bosch T.C."/>
            <person name="Holstein T.W."/>
            <person name="Fujisawa T."/>
            <person name="Bode H.R."/>
            <person name="David C.N."/>
            <person name="Rokhsar D.S."/>
            <person name="Steele R.E."/>
        </authorList>
    </citation>
    <scope>NUCLEOTIDE SEQUENCE</scope>
</reference>